<keyword evidence="5 10" id="KW-0472">Membrane</keyword>
<dbReference type="InterPro" id="IPR036383">
    <property type="entry name" value="TSP1_rpt_sf"/>
</dbReference>
<dbReference type="RefSeq" id="XP_062706683.1">
    <property type="nucleotide sequence ID" value="XM_062850699.1"/>
</dbReference>
<feature type="compositionally biased region" description="Acidic residues" evidence="11">
    <location>
        <begin position="176"/>
        <end position="186"/>
    </location>
</feature>
<dbReference type="InterPro" id="IPR013783">
    <property type="entry name" value="Ig-like_fold"/>
</dbReference>
<feature type="domain" description="Ig-like" evidence="12">
    <location>
        <begin position="380"/>
        <end position="478"/>
    </location>
</feature>
<feature type="signal peptide" evidence="10">
    <location>
        <begin position="1"/>
        <end position="20"/>
    </location>
</feature>
<dbReference type="SMART" id="SM00209">
    <property type="entry name" value="TSP1"/>
    <property type="match status" value="2"/>
</dbReference>
<dbReference type="Pfam" id="PF13927">
    <property type="entry name" value="Ig_3"/>
    <property type="match status" value="1"/>
</dbReference>
<evidence type="ECO:0000256" key="11">
    <source>
        <dbReference type="SAM" id="MobiDB-lite"/>
    </source>
</evidence>
<feature type="region of interest" description="Disordered" evidence="11">
    <location>
        <begin position="136"/>
        <end position="195"/>
    </location>
</feature>
<feature type="compositionally biased region" description="Low complexity" evidence="11">
    <location>
        <begin position="91"/>
        <end position="121"/>
    </location>
</feature>
<dbReference type="Pfam" id="PF00791">
    <property type="entry name" value="ZU5"/>
    <property type="match status" value="1"/>
</dbReference>
<evidence type="ECO:0000256" key="10">
    <source>
        <dbReference type="RuleBase" id="RU367033"/>
    </source>
</evidence>
<dbReference type="EnsemblMetazoa" id="AALFPA23_000696.R585">
    <property type="protein sequence ID" value="AALFPA23_000696.P585"/>
    <property type="gene ID" value="AALFPA23_000696"/>
</dbReference>
<dbReference type="InterPro" id="IPR000884">
    <property type="entry name" value="TSP1_rpt"/>
</dbReference>
<evidence type="ECO:0000256" key="2">
    <source>
        <dbReference type="ARBA" id="ARBA00009844"/>
    </source>
</evidence>
<dbReference type="SMART" id="SM00409">
    <property type="entry name" value="IG"/>
    <property type="match status" value="1"/>
</dbReference>
<name>A0ABM1XL87_AEDAL</name>
<feature type="compositionally biased region" description="Acidic residues" evidence="11">
    <location>
        <begin position="231"/>
        <end position="254"/>
    </location>
</feature>
<comment type="function">
    <text evidence="10">Receptor for netrin required for axon guidance. Mediates axon repulsion of neuronal growth cones in the developing nervous system upon ligand binding.</text>
</comment>
<protein>
    <recommendedName>
        <fullName evidence="10">Netrin receptor UNC5</fullName>
    </recommendedName>
</protein>
<evidence type="ECO:0000259" key="12">
    <source>
        <dbReference type="PROSITE" id="PS50835"/>
    </source>
</evidence>
<feature type="region of interest" description="Disordered" evidence="11">
    <location>
        <begin position="219"/>
        <end position="261"/>
    </location>
</feature>
<evidence type="ECO:0000313" key="14">
    <source>
        <dbReference type="EnsemblMetazoa" id="AALFPA23_000696.P586"/>
    </source>
</evidence>
<feature type="region of interest" description="Disordered" evidence="11">
    <location>
        <begin position="75"/>
        <end position="121"/>
    </location>
</feature>
<dbReference type="PROSITE" id="PS50835">
    <property type="entry name" value="IG_LIKE"/>
    <property type="match status" value="1"/>
</dbReference>
<evidence type="ECO:0000313" key="15">
    <source>
        <dbReference type="Proteomes" id="UP000069940"/>
    </source>
</evidence>
<evidence type="ECO:0000259" key="13">
    <source>
        <dbReference type="PROSITE" id="PS51145"/>
    </source>
</evidence>
<dbReference type="Gene3D" id="2.60.220.30">
    <property type="match status" value="1"/>
</dbReference>
<sequence length="1175" mass="129728">MKVSYKLSHFLNLYFIFVTATTLRTEAAKQSLTTNGIDVVQSEHASVTHPGGWRSSSTPVPLPPPVLAASLTGQDKSGLERDPKPVNHHFSSSSSILSNAKGSSSTSSSSSGVGAGESLSSRSRSKVNFNILYESSSGRARQSGVDEPSEGAEGASRGVTRNNEPELSVSKQPTGDDGEDEDEYDYGDGRGDNYEDDKIINSAALDNFFDKSGGGAVFGGSRFGHTATTESDYDNEEDEEENSDEGGDFDEDSYGEGGDILPVDGAFESFGKMGGETEVKSDSTLPYFLVEPQSTHVIRNKPAILKCKAANALQVHFKCSGSNKPPPSAEESHVDPHSGVHYQEVTATISRDLVYEYFGKPPFKCECHAWSPRGKTVSQPASVVVAYLKKNFVLPAPPKLRAEAGTKLEIKCTAPKGYPKPQITWLKNNFTLAGSPLLTFSSEGNILISAVKLQDIGNYTCVAENIAGKRTSDPIELIVYVNGGWSQWSAWLECRCPGKPAQGRKRTRTCSDPIPLYGGLPCVGPNQQKTLDCDTCPEDTQIITPNGFEDNTYVRRWSAWSTWSGCTSKCVQVRRRICRTQNLEFYEKTLVKHHQQLAALMDDRSTIEQDEESGGSSSTSSGFGCPGKDIQSIVCRGGECKIDETASDWIFYLGLGFIVTLCITFFVFLIHIRHRQKIPTYSISRTAPDQLTYTHEFQKKLTHNSNIMPDINIRVNNYEYSNGSTMEAPKIPGQNVPLLLPRSISTEHHYDEPQFTSSYSKPIDSKNHEKANLYHQHQQQQKQPQQYHPQQPQQQHLYHQQQSCHHPASTVSPVPTGTSSLKSIQQQKQATTTLQSQQSAPPSQKGGGGGQYISKESLTSNTNTSNSTYAVATTESLDTSSSNEATMYKSNSLRQVVTSDGGWLELDHLQTSLSIPEGALPEALKINVFLAVMYDSKDTILVENQITHISPTIVCGPAKSSFSKPLILKVPHCAEDISNWKISLFYKEEVTNCWKKIASSENDVPSPQAYIQLDLKNAYIMTRKLGKYILGGENLSPDVTVMKRLKIFMFGPSRKPETDFNIRVYILEDYPSALEHCSIIESRMGYFMIGQSSPFHFLNNKENLVLRINCSGGWTSKLDTATQRIPFNHVWKNMSILHCEFMLQKLVNEIPCLRVELAAEQENGSKVLITSVAFS</sequence>
<keyword evidence="15" id="KW-1185">Reference proteome</keyword>
<comment type="subcellular location">
    <subcellularLocation>
        <location evidence="10">Cell membrane</location>
        <topology evidence="10">Single-pass type I membrane protein</topology>
    </subcellularLocation>
    <subcellularLocation>
        <location evidence="1">Membrane</location>
        <topology evidence="1">Single-pass type I membrane protein</topology>
    </subcellularLocation>
</comment>
<evidence type="ECO:0000256" key="5">
    <source>
        <dbReference type="ARBA" id="ARBA00023136"/>
    </source>
</evidence>
<dbReference type="InterPro" id="IPR036179">
    <property type="entry name" value="Ig-like_dom_sf"/>
</dbReference>
<keyword evidence="10" id="KW-1133">Transmembrane helix</keyword>
<keyword evidence="7 10" id="KW-0675">Receptor</keyword>
<dbReference type="Pfam" id="PF25609">
    <property type="entry name" value="Unc5_NetrinR_N"/>
    <property type="match status" value="1"/>
</dbReference>
<evidence type="ECO:0000256" key="9">
    <source>
        <dbReference type="ARBA" id="ARBA00023319"/>
    </source>
</evidence>
<dbReference type="Gene3D" id="2.60.40.10">
    <property type="entry name" value="Immunoglobulins"/>
    <property type="match status" value="2"/>
</dbReference>
<feature type="region of interest" description="Disordered" evidence="11">
    <location>
        <begin position="773"/>
        <end position="866"/>
    </location>
</feature>
<dbReference type="InterPro" id="IPR033772">
    <property type="entry name" value="UPA"/>
</dbReference>
<evidence type="ECO:0000256" key="4">
    <source>
        <dbReference type="ARBA" id="ARBA00022729"/>
    </source>
</evidence>
<comment type="similarity">
    <text evidence="2 10">Belongs to the unc-5 family.</text>
</comment>
<dbReference type="Pfam" id="PF17217">
    <property type="entry name" value="UPA"/>
    <property type="match status" value="1"/>
</dbReference>
<evidence type="ECO:0000256" key="6">
    <source>
        <dbReference type="ARBA" id="ARBA00023157"/>
    </source>
</evidence>
<evidence type="ECO:0000256" key="3">
    <source>
        <dbReference type="ARBA" id="ARBA00022473"/>
    </source>
</evidence>
<dbReference type="SMART" id="SM00408">
    <property type="entry name" value="IGc2"/>
    <property type="match status" value="1"/>
</dbReference>
<dbReference type="GeneID" id="109407262"/>
<keyword evidence="6" id="KW-1015">Disulfide bond</keyword>
<feature type="transmembrane region" description="Helical" evidence="10">
    <location>
        <begin position="649"/>
        <end position="670"/>
    </location>
</feature>
<dbReference type="InterPro" id="IPR000906">
    <property type="entry name" value="ZU5_dom"/>
</dbReference>
<proteinExistence type="inferred from homology"/>
<evidence type="ECO:0000256" key="8">
    <source>
        <dbReference type="ARBA" id="ARBA00023180"/>
    </source>
</evidence>
<keyword evidence="3 10" id="KW-0217">Developmental protein</keyword>
<reference evidence="15" key="1">
    <citation type="journal article" date="2015" name="Proc. Natl. Acad. Sci. U.S.A.">
        <title>Genome sequence of the Asian Tiger mosquito, Aedes albopictus, reveals insights into its biology, genetics, and evolution.</title>
        <authorList>
            <person name="Chen X.G."/>
            <person name="Jiang X."/>
            <person name="Gu J."/>
            <person name="Xu M."/>
            <person name="Wu Y."/>
            <person name="Deng Y."/>
            <person name="Zhang C."/>
            <person name="Bonizzoni M."/>
            <person name="Dermauw W."/>
            <person name="Vontas J."/>
            <person name="Armbruster P."/>
            <person name="Huang X."/>
            <person name="Yang Y."/>
            <person name="Zhang H."/>
            <person name="He W."/>
            <person name="Peng H."/>
            <person name="Liu Y."/>
            <person name="Wu K."/>
            <person name="Chen J."/>
            <person name="Lirakis M."/>
            <person name="Topalis P."/>
            <person name="Van Leeuwen T."/>
            <person name="Hall A.B."/>
            <person name="Jiang X."/>
            <person name="Thorpe C."/>
            <person name="Mueller R.L."/>
            <person name="Sun C."/>
            <person name="Waterhouse R.M."/>
            <person name="Yan G."/>
            <person name="Tu Z.J."/>
            <person name="Fang X."/>
            <person name="James A.A."/>
        </authorList>
    </citation>
    <scope>NUCLEOTIDE SEQUENCE [LARGE SCALE GENOMIC DNA]</scope>
    <source>
        <strain evidence="15">Foshan</strain>
    </source>
</reference>
<dbReference type="InterPro" id="IPR003599">
    <property type="entry name" value="Ig_sub"/>
</dbReference>
<dbReference type="SUPFAM" id="SSF82895">
    <property type="entry name" value="TSP-1 type 1 repeat"/>
    <property type="match status" value="1"/>
</dbReference>
<feature type="compositionally biased region" description="Low complexity" evidence="11">
    <location>
        <begin position="774"/>
        <end position="802"/>
    </location>
</feature>
<organism evidence="14 15">
    <name type="scientific">Aedes albopictus</name>
    <name type="common">Asian tiger mosquito</name>
    <name type="synonym">Stegomyia albopicta</name>
    <dbReference type="NCBI Taxonomy" id="7160"/>
    <lineage>
        <taxon>Eukaryota</taxon>
        <taxon>Metazoa</taxon>
        <taxon>Ecdysozoa</taxon>
        <taxon>Arthropoda</taxon>
        <taxon>Hexapoda</taxon>
        <taxon>Insecta</taxon>
        <taxon>Pterygota</taxon>
        <taxon>Neoptera</taxon>
        <taxon>Endopterygota</taxon>
        <taxon>Diptera</taxon>
        <taxon>Nematocera</taxon>
        <taxon>Culicoidea</taxon>
        <taxon>Culicidae</taxon>
        <taxon>Culicinae</taxon>
        <taxon>Aedini</taxon>
        <taxon>Aedes</taxon>
        <taxon>Stegomyia</taxon>
    </lineage>
</organism>
<feature type="domain" description="ZU5" evidence="13">
    <location>
        <begin position="891"/>
        <end position="1025"/>
    </location>
</feature>
<dbReference type="SUPFAM" id="SSF48726">
    <property type="entry name" value="Immunoglobulin"/>
    <property type="match status" value="1"/>
</dbReference>
<evidence type="ECO:0000256" key="7">
    <source>
        <dbReference type="ARBA" id="ARBA00023170"/>
    </source>
</evidence>
<dbReference type="InterPro" id="IPR037936">
    <property type="entry name" value="UNC5A-D"/>
</dbReference>
<dbReference type="InterPro" id="IPR007110">
    <property type="entry name" value="Ig-like_dom"/>
</dbReference>
<dbReference type="PANTHER" id="PTHR12582">
    <property type="entry name" value="NETRIN RECEPTOR UNC5"/>
    <property type="match status" value="1"/>
</dbReference>
<keyword evidence="10" id="KW-0812">Transmembrane</keyword>
<dbReference type="PROSITE" id="PS51145">
    <property type="entry name" value="ZU5"/>
    <property type="match status" value="1"/>
</dbReference>
<dbReference type="Proteomes" id="UP000069940">
    <property type="component" value="Unassembled WGS sequence"/>
</dbReference>
<dbReference type="SMART" id="SM00218">
    <property type="entry name" value="ZU5"/>
    <property type="match status" value="1"/>
</dbReference>
<dbReference type="InterPro" id="IPR003598">
    <property type="entry name" value="Ig_sub2"/>
</dbReference>
<keyword evidence="8" id="KW-0325">Glycoprotein</keyword>
<keyword evidence="9 10" id="KW-0393">Immunoglobulin domain</keyword>
<reference evidence="14" key="2">
    <citation type="submission" date="2025-05" db="UniProtKB">
        <authorList>
            <consortium name="EnsemblMetazoa"/>
        </authorList>
    </citation>
    <scope>IDENTIFICATION</scope>
    <source>
        <strain evidence="14">Foshan</strain>
    </source>
</reference>
<dbReference type="InterPro" id="IPR057755">
    <property type="entry name" value="UNC5A-D-like_N"/>
</dbReference>
<evidence type="ECO:0000256" key="1">
    <source>
        <dbReference type="ARBA" id="ARBA00004479"/>
    </source>
</evidence>
<accession>A0ABM1XL87</accession>
<feature type="compositionally biased region" description="Low complexity" evidence="11">
    <location>
        <begin position="809"/>
        <end position="844"/>
    </location>
</feature>
<dbReference type="EnsemblMetazoa" id="AALFPA23_000696.R586">
    <property type="protein sequence ID" value="AALFPA23_000696.P586"/>
    <property type="gene ID" value="AALFPA23_000696"/>
</dbReference>
<dbReference type="Gene3D" id="2.20.100.10">
    <property type="entry name" value="Thrombospondin type-1 (TSP1) repeat"/>
    <property type="match status" value="1"/>
</dbReference>
<feature type="chain" id="PRO_5044948554" description="Netrin receptor UNC5" evidence="10">
    <location>
        <begin position="21"/>
        <end position="1175"/>
    </location>
</feature>
<dbReference type="RefSeq" id="XP_062706682.1">
    <property type="nucleotide sequence ID" value="XM_062850698.1"/>
</dbReference>
<dbReference type="PANTHER" id="PTHR12582:SF47">
    <property type="entry name" value="NETRIN RECEPTOR UNC-5"/>
    <property type="match status" value="1"/>
</dbReference>
<keyword evidence="4 10" id="KW-0732">Signal</keyword>
<dbReference type="PROSITE" id="PS50092">
    <property type="entry name" value="TSP1"/>
    <property type="match status" value="2"/>
</dbReference>